<proteinExistence type="predicted"/>
<evidence type="ECO:0000256" key="7">
    <source>
        <dbReference type="ARBA" id="ARBA00023170"/>
    </source>
</evidence>
<feature type="transmembrane region" description="Helical" evidence="10">
    <location>
        <begin position="227"/>
        <end position="245"/>
    </location>
</feature>
<feature type="transmembrane region" description="Helical" evidence="10">
    <location>
        <begin position="84"/>
        <end position="109"/>
    </location>
</feature>
<evidence type="ECO:0000256" key="3">
    <source>
        <dbReference type="ARBA" id="ARBA00022692"/>
    </source>
</evidence>
<keyword evidence="13" id="KW-1185">Reference proteome</keyword>
<dbReference type="EMBL" id="JAODUP010001267">
    <property type="protein sequence ID" value="KAK2140724.1"/>
    <property type="molecule type" value="Genomic_DNA"/>
</dbReference>
<evidence type="ECO:0000313" key="13">
    <source>
        <dbReference type="Proteomes" id="UP001208570"/>
    </source>
</evidence>
<name>A0AAD9MRU8_9ANNE</name>
<keyword evidence="9" id="KW-0807">Transducer</keyword>
<keyword evidence="8" id="KW-0325">Glycoprotein</keyword>
<evidence type="ECO:0000313" key="12">
    <source>
        <dbReference type="EMBL" id="KAK2140724.1"/>
    </source>
</evidence>
<protein>
    <recommendedName>
        <fullName evidence="11">G-protein coupled receptors family 1 profile domain-containing protein</fullName>
    </recommendedName>
</protein>
<evidence type="ECO:0000256" key="9">
    <source>
        <dbReference type="ARBA" id="ARBA00023224"/>
    </source>
</evidence>
<feature type="transmembrane region" description="Helical" evidence="10">
    <location>
        <begin position="7"/>
        <end position="27"/>
    </location>
</feature>
<evidence type="ECO:0000256" key="5">
    <source>
        <dbReference type="ARBA" id="ARBA00023040"/>
    </source>
</evidence>
<dbReference type="PANTHER" id="PTHR24246">
    <property type="entry name" value="OLFACTORY RECEPTOR AND ADENOSINE RECEPTOR"/>
    <property type="match status" value="1"/>
</dbReference>
<keyword evidence="5" id="KW-0297">G-protein coupled receptor</keyword>
<organism evidence="12 13">
    <name type="scientific">Paralvinella palmiformis</name>
    <dbReference type="NCBI Taxonomy" id="53620"/>
    <lineage>
        <taxon>Eukaryota</taxon>
        <taxon>Metazoa</taxon>
        <taxon>Spiralia</taxon>
        <taxon>Lophotrochozoa</taxon>
        <taxon>Annelida</taxon>
        <taxon>Polychaeta</taxon>
        <taxon>Sedentaria</taxon>
        <taxon>Canalipalpata</taxon>
        <taxon>Terebellida</taxon>
        <taxon>Terebelliformia</taxon>
        <taxon>Alvinellidae</taxon>
        <taxon>Paralvinella</taxon>
    </lineage>
</organism>
<evidence type="ECO:0000256" key="2">
    <source>
        <dbReference type="ARBA" id="ARBA00022475"/>
    </source>
</evidence>
<evidence type="ECO:0000256" key="6">
    <source>
        <dbReference type="ARBA" id="ARBA00023136"/>
    </source>
</evidence>
<feature type="domain" description="G-protein coupled receptors family 1 profile" evidence="11">
    <location>
        <begin position="1"/>
        <end position="243"/>
    </location>
</feature>
<dbReference type="SUPFAM" id="SSF81321">
    <property type="entry name" value="Family A G protein-coupled receptor-like"/>
    <property type="match status" value="1"/>
</dbReference>
<keyword evidence="7" id="KW-0675">Receptor</keyword>
<feature type="transmembrane region" description="Helical" evidence="10">
    <location>
        <begin position="47"/>
        <end position="64"/>
    </location>
</feature>
<dbReference type="InterPro" id="IPR000276">
    <property type="entry name" value="GPCR_Rhodpsn"/>
</dbReference>
<keyword evidence="4 10" id="KW-1133">Transmembrane helix</keyword>
<dbReference type="Proteomes" id="UP001208570">
    <property type="component" value="Unassembled WGS sequence"/>
</dbReference>
<sequence length="284" mass="32360">MFQPTPFIMSLACADGMIGVLLPAILFKFSTYDQNMWVSAACLFRGPYYAMFSISLSTLLGIAIDRYVAAVHPLIYRMRMTVTIARFTCICIWLLQLALWEALTCYYGSQISVRNDPPGTVHNIFPGMSFLFLTQVEILLPILGNLILYSAIYIKLRKRTVVSGSTTNNLNSSCATQPSAKTKAFTKMMVLVLGYLIIAWLPYYIIVPLHKVNDPTTPTWYVYTYDFVTILLYSNSFVNPVIYSWQNRDFRDAYAKILKRKTRVGSTADRTTRNRTRFVTSSNL</sequence>
<keyword evidence="6 10" id="KW-0472">Membrane</keyword>
<gene>
    <name evidence="12" type="ORF">LSH36_1268g00017</name>
</gene>
<keyword evidence="3 10" id="KW-0812">Transmembrane</keyword>
<reference evidence="12" key="1">
    <citation type="journal article" date="2023" name="Mol. Biol. Evol.">
        <title>Third-Generation Sequencing Reveals the Adaptive Role of the Epigenome in Three Deep-Sea Polychaetes.</title>
        <authorList>
            <person name="Perez M."/>
            <person name="Aroh O."/>
            <person name="Sun Y."/>
            <person name="Lan Y."/>
            <person name="Juniper S.K."/>
            <person name="Young C.R."/>
            <person name="Angers B."/>
            <person name="Qian P.Y."/>
        </authorList>
    </citation>
    <scope>NUCLEOTIDE SEQUENCE</scope>
    <source>
        <strain evidence="12">P08H-3</strain>
    </source>
</reference>
<dbReference type="Gene3D" id="1.20.1070.10">
    <property type="entry name" value="Rhodopsin 7-helix transmembrane proteins"/>
    <property type="match status" value="1"/>
</dbReference>
<keyword evidence="2" id="KW-1003">Cell membrane</keyword>
<dbReference type="PROSITE" id="PS50262">
    <property type="entry name" value="G_PROTEIN_RECEP_F1_2"/>
    <property type="match status" value="1"/>
</dbReference>
<feature type="transmembrane region" description="Helical" evidence="10">
    <location>
        <begin position="129"/>
        <end position="149"/>
    </location>
</feature>
<dbReference type="GO" id="GO:0005886">
    <property type="term" value="C:plasma membrane"/>
    <property type="evidence" value="ECO:0007669"/>
    <property type="project" value="UniProtKB-SubCell"/>
</dbReference>
<evidence type="ECO:0000259" key="11">
    <source>
        <dbReference type="PROSITE" id="PS50262"/>
    </source>
</evidence>
<dbReference type="PANTHER" id="PTHR24246:SF27">
    <property type="entry name" value="ADENOSINE RECEPTOR, ISOFORM A"/>
    <property type="match status" value="1"/>
</dbReference>
<dbReference type="Pfam" id="PF00001">
    <property type="entry name" value="7tm_1"/>
    <property type="match status" value="1"/>
</dbReference>
<comment type="caution">
    <text evidence="12">The sequence shown here is derived from an EMBL/GenBank/DDBJ whole genome shotgun (WGS) entry which is preliminary data.</text>
</comment>
<comment type="subcellular location">
    <subcellularLocation>
        <location evidence="1">Cell membrane</location>
        <topology evidence="1">Multi-pass membrane protein</topology>
    </subcellularLocation>
</comment>
<dbReference type="CDD" id="cd00637">
    <property type="entry name" value="7tm_classA_rhodopsin-like"/>
    <property type="match status" value="1"/>
</dbReference>
<evidence type="ECO:0000256" key="1">
    <source>
        <dbReference type="ARBA" id="ARBA00004651"/>
    </source>
</evidence>
<feature type="transmembrane region" description="Helical" evidence="10">
    <location>
        <begin position="188"/>
        <end position="207"/>
    </location>
</feature>
<dbReference type="PRINTS" id="PR00237">
    <property type="entry name" value="GPCRRHODOPSN"/>
</dbReference>
<evidence type="ECO:0000256" key="10">
    <source>
        <dbReference type="SAM" id="Phobius"/>
    </source>
</evidence>
<dbReference type="AlphaFoldDB" id="A0AAD9MRU8"/>
<accession>A0AAD9MRU8</accession>
<evidence type="ECO:0000256" key="4">
    <source>
        <dbReference type="ARBA" id="ARBA00022989"/>
    </source>
</evidence>
<evidence type="ECO:0000256" key="8">
    <source>
        <dbReference type="ARBA" id="ARBA00023180"/>
    </source>
</evidence>
<dbReference type="InterPro" id="IPR017452">
    <property type="entry name" value="GPCR_Rhodpsn_7TM"/>
</dbReference>
<dbReference type="GO" id="GO:0004930">
    <property type="term" value="F:G protein-coupled receptor activity"/>
    <property type="evidence" value="ECO:0007669"/>
    <property type="project" value="UniProtKB-KW"/>
</dbReference>